<reference evidence="2 3" key="1">
    <citation type="submission" date="2012-05" db="EMBL/GenBank/DDBJ databases">
        <authorList>
            <person name="Harkins D.M."/>
            <person name="Madupu R."/>
            <person name="Durkin A.S."/>
            <person name="Torralba M."/>
            <person name="Methe B."/>
            <person name="Sutton G.G."/>
            <person name="Nelson K.E."/>
        </authorList>
    </citation>
    <scope>NUCLEOTIDE SEQUENCE [LARGE SCALE GENOMIC DNA]</scope>
    <source>
        <strain evidence="2 3">F0489</strain>
    </source>
</reference>
<name>J1H3F7_9ACTO</name>
<evidence type="ECO:0000256" key="1">
    <source>
        <dbReference type="SAM" id="MobiDB-lite"/>
    </source>
</evidence>
<evidence type="ECO:0000313" key="2">
    <source>
        <dbReference type="EMBL" id="EJF39758.1"/>
    </source>
</evidence>
<feature type="compositionally biased region" description="Low complexity" evidence="1">
    <location>
        <begin position="271"/>
        <end position="280"/>
    </location>
</feature>
<gene>
    <name evidence="2" type="ORF">HMPREF1318_1812</name>
</gene>
<dbReference type="eggNOG" id="COG0457">
    <property type="taxonomic scope" value="Bacteria"/>
</dbReference>
<accession>J1H3F7</accession>
<dbReference type="InterPro" id="IPR011990">
    <property type="entry name" value="TPR-like_helical_dom_sf"/>
</dbReference>
<proteinExistence type="predicted"/>
<dbReference type="AlphaFoldDB" id="J1H3F7"/>
<dbReference type="SUPFAM" id="SSF48452">
    <property type="entry name" value="TPR-like"/>
    <property type="match status" value="1"/>
</dbReference>
<dbReference type="Gene3D" id="1.25.40.10">
    <property type="entry name" value="Tetratricopeptide repeat domain"/>
    <property type="match status" value="1"/>
</dbReference>
<feature type="compositionally biased region" description="Low complexity" evidence="1">
    <location>
        <begin position="228"/>
        <end position="240"/>
    </location>
</feature>
<feature type="region of interest" description="Disordered" evidence="1">
    <location>
        <begin position="222"/>
        <end position="303"/>
    </location>
</feature>
<protein>
    <recommendedName>
        <fullName evidence="4">Tetratricopeptide repeat protein</fullName>
    </recommendedName>
</protein>
<dbReference type="Proteomes" id="UP000002941">
    <property type="component" value="Unassembled WGS sequence"/>
</dbReference>
<sequence>MPDNVQPADLEASARRELRALGKVNAEKVSRHLVMTQRLLSTDPELAYQHARYAASHAGRVAVVRESAGIAAYLAGHYAEALREIRAARRLSGFDMHRAIEADCERALGRLQQALKVAKEADPHQLDDLEEAELAMVVSGVRHEMGQDDLGLVVIEEAIMMFRGDRETLRRLHSVRADRLEELGRQEEAAAVRERIGQGPRQETEDDHVQVYDIEDDYDQDQAAQTGSDASARSESSSSENLPVSDEDAPVGDQGGDLREEVPAGAPLGSDRIATTGDAAAGDRDDGADSEDSDESSSFEERVEAEMAELLSDVDDTQDQEA</sequence>
<dbReference type="PATRIC" id="fig|1125718.3.peg.2143"/>
<feature type="region of interest" description="Disordered" evidence="1">
    <location>
        <begin position="185"/>
        <end position="207"/>
    </location>
</feature>
<keyword evidence="3" id="KW-1185">Reference proteome</keyword>
<organism evidence="2 3">
    <name type="scientific">Actinomyces massiliensis F0489</name>
    <dbReference type="NCBI Taxonomy" id="1125718"/>
    <lineage>
        <taxon>Bacteria</taxon>
        <taxon>Bacillati</taxon>
        <taxon>Actinomycetota</taxon>
        <taxon>Actinomycetes</taxon>
        <taxon>Actinomycetales</taxon>
        <taxon>Actinomycetaceae</taxon>
        <taxon>Actinomyces</taxon>
    </lineage>
</organism>
<dbReference type="OrthoDB" id="3215237at2"/>
<evidence type="ECO:0008006" key="4">
    <source>
        <dbReference type="Google" id="ProtNLM"/>
    </source>
</evidence>
<feature type="compositionally biased region" description="Basic and acidic residues" evidence="1">
    <location>
        <begin position="185"/>
        <end position="196"/>
    </location>
</feature>
<comment type="caution">
    <text evidence="2">The sequence shown here is derived from an EMBL/GenBank/DDBJ whole genome shotgun (WGS) entry which is preliminary data.</text>
</comment>
<feature type="compositionally biased region" description="Acidic residues" evidence="1">
    <location>
        <begin position="288"/>
        <end position="298"/>
    </location>
</feature>
<dbReference type="EMBL" id="AKFT01000173">
    <property type="protein sequence ID" value="EJF39758.1"/>
    <property type="molecule type" value="Genomic_DNA"/>
</dbReference>
<evidence type="ECO:0000313" key="3">
    <source>
        <dbReference type="Proteomes" id="UP000002941"/>
    </source>
</evidence>